<reference evidence="2 3" key="1">
    <citation type="journal article" date="2018" name="Mol. Biol. Evol.">
        <title>Broad Genomic Sampling Reveals a Smut Pathogenic Ancestry of the Fungal Clade Ustilaginomycotina.</title>
        <authorList>
            <person name="Kijpornyongpan T."/>
            <person name="Mondo S.J."/>
            <person name="Barry K."/>
            <person name="Sandor L."/>
            <person name="Lee J."/>
            <person name="Lipzen A."/>
            <person name="Pangilinan J."/>
            <person name="LaButti K."/>
            <person name="Hainaut M."/>
            <person name="Henrissat B."/>
            <person name="Grigoriev I.V."/>
            <person name="Spatafora J.W."/>
            <person name="Aime M.C."/>
        </authorList>
    </citation>
    <scope>NUCLEOTIDE SEQUENCE [LARGE SCALE GENOMIC DNA]</scope>
    <source>
        <strain evidence="2 3">MCA 5214</strain>
    </source>
</reference>
<keyword evidence="3" id="KW-1185">Reference proteome</keyword>
<name>A0A316V1N2_9BASI</name>
<dbReference type="RefSeq" id="XP_025365073.1">
    <property type="nucleotide sequence ID" value="XM_025504663.1"/>
</dbReference>
<proteinExistence type="predicted"/>
<organism evidence="2 3">
    <name type="scientific">Jaminaea rosea</name>
    <dbReference type="NCBI Taxonomy" id="1569628"/>
    <lineage>
        <taxon>Eukaryota</taxon>
        <taxon>Fungi</taxon>
        <taxon>Dikarya</taxon>
        <taxon>Basidiomycota</taxon>
        <taxon>Ustilaginomycotina</taxon>
        <taxon>Exobasidiomycetes</taxon>
        <taxon>Microstromatales</taxon>
        <taxon>Microstromatales incertae sedis</taxon>
        <taxon>Jaminaea</taxon>
    </lineage>
</organism>
<evidence type="ECO:0000313" key="2">
    <source>
        <dbReference type="EMBL" id="PWN30461.1"/>
    </source>
</evidence>
<feature type="compositionally biased region" description="Low complexity" evidence="1">
    <location>
        <begin position="8"/>
        <end position="25"/>
    </location>
</feature>
<feature type="compositionally biased region" description="Pro residues" evidence="1">
    <location>
        <begin position="98"/>
        <end position="108"/>
    </location>
</feature>
<gene>
    <name evidence="2" type="ORF">BDZ90DRAFT_225276</name>
</gene>
<evidence type="ECO:0000313" key="3">
    <source>
        <dbReference type="Proteomes" id="UP000245884"/>
    </source>
</evidence>
<dbReference type="AlphaFoldDB" id="A0A316V1N2"/>
<protein>
    <submittedName>
        <fullName evidence="2">Uncharacterized protein</fullName>
    </submittedName>
</protein>
<dbReference type="GeneID" id="37026486"/>
<feature type="region of interest" description="Disordered" evidence="1">
    <location>
        <begin position="1"/>
        <end position="135"/>
    </location>
</feature>
<feature type="compositionally biased region" description="Basic and acidic residues" evidence="1">
    <location>
        <begin position="46"/>
        <end position="55"/>
    </location>
</feature>
<feature type="compositionally biased region" description="Low complexity" evidence="1">
    <location>
        <begin position="58"/>
        <end position="74"/>
    </location>
</feature>
<evidence type="ECO:0000256" key="1">
    <source>
        <dbReference type="SAM" id="MobiDB-lite"/>
    </source>
</evidence>
<sequence length="823" mass="89384">MSMLSPGASVLAAPARRRAACASASWTPRPAWAGRPPTTSTKRALHHDSQADTSERGSQQPTSISSNTPSSSSSYTRRRPVWRDIPAYNADPSSSYPSPAPPPPPRQPQPSSSTSTSTSTTSETSNAHLNRGKTGTPNCKSAVYLKFASLPVDQLRHSRGLKIHKGAHRAIVLVEESKDVIDAFVIGRLKEERLSPSRALAEVTELLPEDVGQEQAALLLISSLTTGDRATSENLAFARALYMLQRDEARARQTASAPIRHLARVVRPSFDKVGSSVAYAALAAEIVQDRRLKPAERRSLVTRAMPGLCHLLRTLSQTGHGRHTREIRRNHLYEVWREAIESLLLEGVLSPASGHGAGSSSQAAALCAQMLMMAVRWGPSFSAVRLAESLHSVNSLEQVIKGATASSSRVDVDNLSSLPVTEQLVHGLISRGAAQHAGSIFMMLPHTLRSFDGYVALLEHLGESDASIPLDSRYKRAMPPRPPSITFQRVLWEDALAHVRQSDGKEHIAWLKRLFGARMVSHARHGSANMVEQDLGHMQMVGLPGNGSELSSKAQVAIVRAFIRAGRWDEAKERAIQMLAQRRQDANHELAVARQGAAMLNTLIAGVVSQDIEAAGLPAEHRSEQDDDEGANVPAGRGLLDQVLSEVSLPIGTLVQVLRCHDSLVEELNVVPDAVTRNILLGFLFRWRLAPLGDDISTIRQLLKRCGVFGGKKGGGKKGGAERLQEAREFMAHGKSVLRAIIKTLYEQGHVEHAQWVVGMLKEAELAAQTELRKGGAHSERVDLDLVNDARFIVSSPSGCARPPSYTIPNSLRLPSIVTSIRL</sequence>
<dbReference type="Proteomes" id="UP000245884">
    <property type="component" value="Unassembled WGS sequence"/>
</dbReference>
<feature type="compositionally biased region" description="Low complexity" evidence="1">
    <location>
        <begin position="109"/>
        <end position="125"/>
    </location>
</feature>
<accession>A0A316V1N2</accession>
<dbReference type="EMBL" id="KZ819662">
    <property type="protein sequence ID" value="PWN30461.1"/>
    <property type="molecule type" value="Genomic_DNA"/>
</dbReference>